<feature type="domain" description="Phosphoribulokinase/uridine kinase" evidence="1">
    <location>
        <begin position="40"/>
        <end position="123"/>
    </location>
</feature>
<name>X1G366_9ZZZZ</name>
<evidence type="ECO:0000313" key="2">
    <source>
        <dbReference type="EMBL" id="GAH39250.1"/>
    </source>
</evidence>
<dbReference type="GO" id="GO:0005524">
    <property type="term" value="F:ATP binding"/>
    <property type="evidence" value="ECO:0007669"/>
    <property type="project" value="InterPro"/>
</dbReference>
<dbReference type="SUPFAM" id="SSF52540">
    <property type="entry name" value="P-loop containing nucleoside triphosphate hydrolases"/>
    <property type="match status" value="1"/>
</dbReference>
<gene>
    <name evidence="2" type="ORF">S03H2_24526</name>
</gene>
<dbReference type="AlphaFoldDB" id="X1G366"/>
<evidence type="ECO:0000259" key="1">
    <source>
        <dbReference type="Pfam" id="PF00485"/>
    </source>
</evidence>
<organism evidence="2">
    <name type="scientific">marine sediment metagenome</name>
    <dbReference type="NCBI Taxonomy" id="412755"/>
    <lineage>
        <taxon>unclassified sequences</taxon>
        <taxon>metagenomes</taxon>
        <taxon>ecological metagenomes</taxon>
    </lineage>
</organism>
<dbReference type="InterPro" id="IPR006083">
    <property type="entry name" value="PRK/URK"/>
</dbReference>
<dbReference type="EMBL" id="BARU01013647">
    <property type="protein sequence ID" value="GAH39250.1"/>
    <property type="molecule type" value="Genomic_DNA"/>
</dbReference>
<reference evidence="2" key="1">
    <citation type="journal article" date="2014" name="Front. Microbiol.">
        <title>High frequency of phylogenetically diverse reductive dehalogenase-homologous genes in deep subseafloor sedimentary metagenomes.</title>
        <authorList>
            <person name="Kawai M."/>
            <person name="Futagami T."/>
            <person name="Toyoda A."/>
            <person name="Takaki Y."/>
            <person name="Nishi S."/>
            <person name="Hori S."/>
            <person name="Arai W."/>
            <person name="Tsubouchi T."/>
            <person name="Morono Y."/>
            <person name="Uchiyama I."/>
            <person name="Ito T."/>
            <person name="Fujiyama A."/>
            <person name="Inagaki F."/>
            <person name="Takami H."/>
        </authorList>
    </citation>
    <scope>NUCLEOTIDE SEQUENCE</scope>
    <source>
        <strain evidence="2">Expedition CK06-06</strain>
    </source>
</reference>
<protein>
    <recommendedName>
        <fullName evidence="1">Phosphoribulokinase/uridine kinase domain-containing protein</fullName>
    </recommendedName>
</protein>
<dbReference type="Gene3D" id="3.40.50.300">
    <property type="entry name" value="P-loop containing nucleotide triphosphate hydrolases"/>
    <property type="match status" value="1"/>
</dbReference>
<dbReference type="GO" id="GO:0016301">
    <property type="term" value="F:kinase activity"/>
    <property type="evidence" value="ECO:0007669"/>
    <property type="project" value="InterPro"/>
</dbReference>
<feature type="non-terminal residue" evidence="2">
    <location>
        <position position="128"/>
    </location>
</feature>
<comment type="caution">
    <text evidence="2">The sequence shown here is derived from an EMBL/GenBank/DDBJ whole genome shotgun (WGS) entry which is preliminary data.</text>
</comment>
<sequence length="128" mass="14772">MTVMLGDILLIQETHKKAAADIKEIMMKDCATRAKCYKYIVAISGESGSGKSELSHSLARLLKPEKIRVKIIHTDNYYKVPPLLRTEWRKTQGLDSIGIDEYDWSLIEQNIREFREDREAMMPCIDII</sequence>
<proteinExistence type="predicted"/>
<dbReference type="InterPro" id="IPR027417">
    <property type="entry name" value="P-loop_NTPase"/>
</dbReference>
<accession>X1G366</accession>
<dbReference type="Pfam" id="PF00485">
    <property type="entry name" value="PRK"/>
    <property type="match status" value="1"/>
</dbReference>